<evidence type="ECO:0000313" key="6">
    <source>
        <dbReference type="Proteomes" id="UP001501285"/>
    </source>
</evidence>
<comment type="caution">
    <text evidence="5">The sequence shown here is derived from an EMBL/GenBank/DDBJ whole genome shotgun (WGS) entry which is preliminary data.</text>
</comment>
<sequence>MTSNTFSRRQMLRFGAVSAGTLAVGINTSGTAIAASDPAASPLAAGSGAAGRVNGLPVPTSWKAVPFDLQQVRLAPSIFTEKRDRILAYARAYPVDRILSNFRRTAGLDTKGSQPPGGWDDATGNLRGHYSGHLMSMLAQAWAGTGEQLFRDKLDAVVAGLKECQDALTTQVGRPGTPPPPATWGNGRFGGGLVLTGDGQYVGLPDATIDGLSDFTIAFWANLRELRTWSRAFDFGTGTRANMFLTVDAGSGPRFAITTTGAGGEQRINGSSRLPTGRWVHLAVTLRGQVGTLYVDGAVAGTNPGMTLKPADLGAPKNNWIGRSQYGDATLAGTVDEFHLFDRALDGSEVAALTTAAGGAGHGNLAWYPFDATSGTVVADASGRSWNAAVVTGEGGDPGPSHAGFLAAYPETQFIKLEQLVTYPAIWAPYYTCHKIMRGLLDAYALTGNATALEVVRGMGEWVHSRLSRLPREQLDRMWALYIAGEYGGMNEVMADLYSLTGDERFMETARCFDNTQLLADCVADKDTLDGKHANQHIPQFIGYLRTFEQGGDASYRTATEHFFDMVVPHRTYMHGGTGQGEVFRARDKIAGTIVTTTNAESCAAYNMLKVARNLFFHSPDARYMDYYEKALVNQILASREDSDSTSDPLVTYMVPVGPGATRGYGNIGTCCGGTGLENHTKYQDSIYFRAAQGRTLWVNLYIPSTLDWTALGVRVAQSGDYPREQRSTFTFSGSAVIDLRLRVPAWAGDRFTATINGHPQPVHPGADGYARLNRRWRDGDTLVVQFPYAMQVEKAIDDPTLQALMYGPVALIGKAAQTDYLPVSLYGDVPLSGDLGAAFAPGKSAMTFENNGIRFEPFFLGNAEPYHAYLRRSEANIVFAKHDSGVANRVHEDGRSFLDALWSKAPFKTDVAFERAVDSTSQEWHTAGLLSASEVSVVKRTAASAPMRTA</sequence>
<dbReference type="Proteomes" id="UP001501285">
    <property type="component" value="Unassembled WGS sequence"/>
</dbReference>
<proteinExistence type="predicted"/>
<name>A0ABN2UA11_9MICO</name>
<dbReference type="Pfam" id="PF07944">
    <property type="entry name" value="Beta-AFase-like_GH127_cat"/>
    <property type="match status" value="2"/>
</dbReference>
<accession>A0ABN2UA11</accession>
<dbReference type="InterPro" id="IPR006311">
    <property type="entry name" value="TAT_signal"/>
</dbReference>
<dbReference type="PROSITE" id="PS51318">
    <property type="entry name" value="TAT"/>
    <property type="match status" value="1"/>
</dbReference>
<organism evidence="5 6">
    <name type="scientific">Terrabacter terrae</name>
    <dbReference type="NCBI Taxonomy" id="318434"/>
    <lineage>
        <taxon>Bacteria</taxon>
        <taxon>Bacillati</taxon>
        <taxon>Actinomycetota</taxon>
        <taxon>Actinomycetes</taxon>
        <taxon>Micrococcales</taxon>
        <taxon>Intrasporangiaceae</taxon>
        <taxon>Terrabacter</taxon>
    </lineage>
</organism>
<dbReference type="InterPro" id="IPR049046">
    <property type="entry name" value="Beta-AFase-like_GH127_middle"/>
</dbReference>
<dbReference type="SMART" id="SM00560">
    <property type="entry name" value="LamGL"/>
    <property type="match status" value="1"/>
</dbReference>
<feature type="chain" id="PRO_5047199663" description="LamG-like jellyroll fold domain-containing protein" evidence="3">
    <location>
        <begin position="35"/>
        <end position="951"/>
    </location>
</feature>
<dbReference type="InterPro" id="IPR008928">
    <property type="entry name" value="6-hairpin_glycosidase_sf"/>
</dbReference>
<protein>
    <recommendedName>
        <fullName evidence="4">LamG-like jellyroll fold domain-containing protein</fullName>
    </recommendedName>
</protein>
<evidence type="ECO:0000259" key="4">
    <source>
        <dbReference type="SMART" id="SM00560"/>
    </source>
</evidence>
<evidence type="ECO:0000256" key="1">
    <source>
        <dbReference type="ARBA" id="ARBA00022729"/>
    </source>
</evidence>
<dbReference type="PANTHER" id="PTHR31151">
    <property type="entry name" value="PROLINE-TRNA LIGASE (DUF1680)"/>
    <property type="match status" value="1"/>
</dbReference>
<evidence type="ECO:0000256" key="3">
    <source>
        <dbReference type="SAM" id="SignalP"/>
    </source>
</evidence>
<keyword evidence="2" id="KW-1015">Disulfide bond</keyword>
<dbReference type="Pfam" id="PF13385">
    <property type="entry name" value="Laminin_G_3"/>
    <property type="match status" value="1"/>
</dbReference>
<feature type="signal peptide" evidence="3">
    <location>
        <begin position="1"/>
        <end position="34"/>
    </location>
</feature>
<dbReference type="InterPro" id="IPR012878">
    <property type="entry name" value="Beta-AFase-like_GH127_cat"/>
</dbReference>
<feature type="domain" description="LamG-like jellyroll fold" evidence="4">
    <location>
        <begin position="213"/>
        <end position="348"/>
    </location>
</feature>
<gene>
    <name evidence="5" type="ORF">GCM10009740_22900</name>
</gene>
<dbReference type="RefSeq" id="WP_343991374.1">
    <property type="nucleotide sequence ID" value="NZ_BAAANB010000021.1"/>
</dbReference>
<dbReference type="SUPFAM" id="SSF49899">
    <property type="entry name" value="Concanavalin A-like lectins/glucanases"/>
    <property type="match status" value="1"/>
</dbReference>
<dbReference type="Pfam" id="PF20736">
    <property type="entry name" value="Glyco_hydro127M"/>
    <property type="match status" value="1"/>
</dbReference>
<dbReference type="Gene3D" id="2.60.120.200">
    <property type="match status" value="1"/>
</dbReference>
<reference evidence="5 6" key="1">
    <citation type="journal article" date="2019" name="Int. J. Syst. Evol. Microbiol.">
        <title>The Global Catalogue of Microorganisms (GCM) 10K type strain sequencing project: providing services to taxonomists for standard genome sequencing and annotation.</title>
        <authorList>
            <consortium name="The Broad Institute Genomics Platform"/>
            <consortium name="The Broad Institute Genome Sequencing Center for Infectious Disease"/>
            <person name="Wu L."/>
            <person name="Ma J."/>
        </authorList>
    </citation>
    <scope>NUCLEOTIDE SEQUENCE [LARGE SCALE GENOMIC DNA]</scope>
    <source>
        <strain evidence="5 6">JCM 14283</strain>
    </source>
</reference>
<evidence type="ECO:0000313" key="5">
    <source>
        <dbReference type="EMBL" id="GAA2032265.1"/>
    </source>
</evidence>
<evidence type="ECO:0000256" key="2">
    <source>
        <dbReference type="ARBA" id="ARBA00023157"/>
    </source>
</evidence>
<dbReference type="EMBL" id="BAAANB010000021">
    <property type="protein sequence ID" value="GAA2032265.1"/>
    <property type="molecule type" value="Genomic_DNA"/>
</dbReference>
<dbReference type="InterPro" id="IPR013320">
    <property type="entry name" value="ConA-like_dom_sf"/>
</dbReference>
<dbReference type="InterPro" id="IPR006558">
    <property type="entry name" value="LamG-like"/>
</dbReference>
<keyword evidence="1 3" id="KW-0732">Signal</keyword>
<keyword evidence="6" id="KW-1185">Reference proteome</keyword>
<dbReference type="PANTHER" id="PTHR31151:SF0">
    <property type="entry name" value="PROLINE-TRNA LIGASE (DUF1680)"/>
    <property type="match status" value="1"/>
</dbReference>
<dbReference type="SUPFAM" id="SSF48208">
    <property type="entry name" value="Six-hairpin glycosidases"/>
    <property type="match status" value="1"/>
</dbReference>